<feature type="signal peptide" evidence="16">
    <location>
        <begin position="1"/>
        <end position="32"/>
    </location>
</feature>
<feature type="binding site" evidence="15">
    <location>
        <position position="148"/>
    </location>
    <ligand>
        <name>substrate</name>
    </ligand>
</feature>
<evidence type="ECO:0000259" key="17">
    <source>
        <dbReference type="PROSITE" id="PS50106"/>
    </source>
</evidence>
<dbReference type="GO" id="GO:0004252">
    <property type="term" value="F:serine-type endopeptidase activity"/>
    <property type="evidence" value="ECO:0007669"/>
    <property type="project" value="InterPro"/>
</dbReference>
<proteinExistence type="inferred from homology"/>
<dbReference type="CDD" id="cd10839">
    <property type="entry name" value="cpPDZ1_DegP-like"/>
    <property type="match status" value="1"/>
</dbReference>
<evidence type="ECO:0000256" key="1">
    <source>
        <dbReference type="ARBA" id="ARBA00001772"/>
    </source>
</evidence>
<organism evidence="18 19">
    <name type="scientific">Roseibium aggregatum</name>
    <dbReference type="NCBI Taxonomy" id="187304"/>
    <lineage>
        <taxon>Bacteria</taxon>
        <taxon>Pseudomonadati</taxon>
        <taxon>Pseudomonadota</taxon>
        <taxon>Alphaproteobacteria</taxon>
        <taxon>Hyphomicrobiales</taxon>
        <taxon>Stappiaceae</taxon>
        <taxon>Roseibium</taxon>
    </lineage>
</organism>
<feature type="active site" description="Charge relay system" evidence="14">
    <location>
        <position position="251"/>
    </location>
</feature>
<evidence type="ECO:0000313" key="18">
    <source>
        <dbReference type="EMBL" id="MBN9669705.1"/>
    </source>
</evidence>
<evidence type="ECO:0000256" key="7">
    <source>
        <dbReference type="ARBA" id="ARBA00022729"/>
    </source>
</evidence>
<dbReference type="SUPFAM" id="SSF50156">
    <property type="entry name" value="PDZ domain-like"/>
    <property type="match status" value="2"/>
</dbReference>
<comment type="similarity">
    <text evidence="3">Belongs to the peptidase S1C family.</text>
</comment>
<feature type="active site" description="Charge relay system" evidence="14">
    <location>
        <position position="178"/>
    </location>
</feature>
<keyword evidence="7 16" id="KW-0732">Signal</keyword>
<dbReference type="InterPro" id="IPR011782">
    <property type="entry name" value="Pept_S1C_Do"/>
</dbReference>
<dbReference type="PANTHER" id="PTHR22939">
    <property type="entry name" value="SERINE PROTEASE FAMILY S1C HTRA-RELATED"/>
    <property type="match status" value="1"/>
</dbReference>
<keyword evidence="11" id="KW-0720">Serine protease</keyword>
<evidence type="ECO:0000256" key="14">
    <source>
        <dbReference type="PIRSR" id="PIRSR611782-1"/>
    </source>
</evidence>
<dbReference type="Pfam" id="PF00595">
    <property type="entry name" value="PDZ"/>
    <property type="match status" value="1"/>
</dbReference>
<evidence type="ECO:0000256" key="12">
    <source>
        <dbReference type="ARBA" id="ARBA00023016"/>
    </source>
</evidence>
<evidence type="ECO:0000256" key="4">
    <source>
        <dbReference type="ARBA" id="ARBA00013035"/>
    </source>
</evidence>
<dbReference type="Proteomes" id="UP000664096">
    <property type="component" value="Unassembled WGS sequence"/>
</dbReference>
<evidence type="ECO:0000256" key="15">
    <source>
        <dbReference type="PIRSR" id="PIRSR611782-2"/>
    </source>
</evidence>
<keyword evidence="12" id="KW-0346">Stress response</keyword>
<feature type="domain" description="PDZ" evidence="17">
    <location>
        <begin position="410"/>
        <end position="470"/>
    </location>
</feature>
<dbReference type="InterPro" id="IPR001478">
    <property type="entry name" value="PDZ"/>
</dbReference>
<dbReference type="Pfam" id="PF13180">
    <property type="entry name" value="PDZ_2"/>
    <property type="match status" value="1"/>
</dbReference>
<dbReference type="Gene3D" id="2.40.10.120">
    <property type="match status" value="1"/>
</dbReference>
<dbReference type="PRINTS" id="PR00834">
    <property type="entry name" value="PROTEASES2C"/>
</dbReference>
<evidence type="ECO:0000256" key="8">
    <source>
        <dbReference type="ARBA" id="ARBA00022737"/>
    </source>
</evidence>
<dbReference type="PANTHER" id="PTHR22939:SF130">
    <property type="entry name" value="PERIPLASMIC SERINE ENDOPROTEASE DEGP-LIKE-RELATED"/>
    <property type="match status" value="1"/>
</dbReference>
<evidence type="ECO:0000256" key="16">
    <source>
        <dbReference type="SAM" id="SignalP"/>
    </source>
</evidence>
<dbReference type="SUPFAM" id="SSF50494">
    <property type="entry name" value="Trypsin-like serine proteases"/>
    <property type="match status" value="1"/>
</dbReference>
<sequence>MQNSRSVSPLRSRRARLLAGVVALGAAGLMTAQTLVPSQYALADAVRVDSATPVDFSDVVRTVSPAVVSVRVKQEVEPRMMNFQGGDGLQDFFKGLPDGHPFERFFREFGERRGQEGQPQRRAPRQYGMSQGSGFFISEDGYLVTNHHVIDKGTEFTVIDDKGEEYDAKLIGADKRTDLALLKVDADRDFTYVKFADEAPEVGEWTVAIGNPFGLGGSVTAGIVSARGRDIGAGPYDDFIQIDAPVNRGNSGGPAFNMHGEVIGVNAAIFSPSGGNVGIAFAIPASTAQNVIMELKDDGTVIRGWLGVQIQNVTDDIAESLGLDEARGAIVAEAQADSPAKKAGLRSGDTILSVDGKEVKGPRELSKIIAAYEPDTKVDITVWRDGDTKDIAVTLGRLKDQEQAAAANPQVEDTKTSLDDLGLVLMSKSEAGLDGEGVFIAEIEADSPAAEKGLSEGDVILEVAGTTVNNPSDVVKALEKAEKNGRKAVLFRVETNNSTRFVALPMKLA</sequence>
<gene>
    <name evidence="18" type="ORF">JF539_05100</name>
</gene>
<comment type="catalytic activity">
    <reaction evidence="1">
        <text>Acts on substrates that are at least partially unfolded. The cleavage site P1 residue is normally between a pair of hydrophobic residues, such as Val-|-Val.</text>
        <dbReference type="EC" id="3.4.21.107"/>
    </reaction>
</comment>
<comment type="subcellular location">
    <subcellularLocation>
        <location evidence="2">Periplasm</location>
    </subcellularLocation>
</comment>
<dbReference type="PROSITE" id="PS50106">
    <property type="entry name" value="PDZ"/>
    <property type="match status" value="2"/>
</dbReference>
<evidence type="ECO:0000256" key="13">
    <source>
        <dbReference type="ARBA" id="ARBA00032850"/>
    </source>
</evidence>
<comment type="caution">
    <text evidence="18">The sequence shown here is derived from an EMBL/GenBank/DDBJ whole genome shotgun (WGS) entry which is preliminary data.</text>
</comment>
<dbReference type="GO" id="GO:0042597">
    <property type="term" value="C:periplasmic space"/>
    <property type="evidence" value="ECO:0007669"/>
    <property type="project" value="UniProtKB-SubCell"/>
</dbReference>
<dbReference type="NCBIfam" id="TIGR02037">
    <property type="entry name" value="degP_htrA_DO"/>
    <property type="match status" value="1"/>
</dbReference>
<accession>A0A939J324</accession>
<keyword evidence="10" id="KW-0378">Hydrolase</keyword>
<dbReference type="InterPro" id="IPR001940">
    <property type="entry name" value="Peptidase_S1C"/>
</dbReference>
<dbReference type="SMART" id="SM00228">
    <property type="entry name" value="PDZ"/>
    <property type="match status" value="2"/>
</dbReference>
<feature type="binding site" evidence="15">
    <location>
        <begin position="249"/>
        <end position="251"/>
    </location>
    <ligand>
        <name>substrate</name>
    </ligand>
</feature>
<dbReference type="InterPro" id="IPR009003">
    <property type="entry name" value="Peptidase_S1_PA"/>
</dbReference>
<dbReference type="InterPro" id="IPR036034">
    <property type="entry name" value="PDZ_sf"/>
</dbReference>
<dbReference type="Gene3D" id="2.30.42.10">
    <property type="match status" value="2"/>
</dbReference>
<feature type="binding site" evidence="15">
    <location>
        <position position="178"/>
    </location>
    <ligand>
        <name>substrate</name>
    </ligand>
</feature>
<dbReference type="RefSeq" id="WP_207139248.1">
    <property type="nucleotide sequence ID" value="NZ_JAEKJZ010000001.1"/>
</dbReference>
<evidence type="ECO:0000256" key="9">
    <source>
        <dbReference type="ARBA" id="ARBA00022764"/>
    </source>
</evidence>
<evidence type="ECO:0000313" key="19">
    <source>
        <dbReference type="Proteomes" id="UP000664096"/>
    </source>
</evidence>
<dbReference type="GO" id="GO:0006508">
    <property type="term" value="P:proteolysis"/>
    <property type="evidence" value="ECO:0007669"/>
    <property type="project" value="UniProtKB-KW"/>
</dbReference>
<evidence type="ECO:0000256" key="11">
    <source>
        <dbReference type="ARBA" id="ARBA00022825"/>
    </source>
</evidence>
<evidence type="ECO:0000256" key="2">
    <source>
        <dbReference type="ARBA" id="ARBA00004418"/>
    </source>
</evidence>
<dbReference type="FunFam" id="2.40.10.120:FF:000007">
    <property type="entry name" value="Periplasmic serine endoprotease DegP-like"/>
    <property type="match status" value="1"/>
</dbReference>
<dbReference type="EMBL" id="JAEKJZ010000001">
    <property type="protein sequence ID" value="MBN9669705.1"/>
    <property type="molecule type" value="Genomic_DNA"/>
</dbReference>
<keyword evidence="9" id="KW-0574">Periplasm</keyword>
<feature type="active site" description="Charge relay system" evidence="14">
    <location>
        <position position="148"/>
    </location>
</feature>
<feature type="domain" description="PDZ" evidence="17">
    <location>
        <begin position="290"/>
        <end position="361"/>
    </location>
</feature>
<keyword evidence="8" id="KW-0677">Repeat</keyword>
<evidence type="ECO:0000256" key="3">
    <source>
        <dbReference type="ARBA" id="ARBA00010541"/>
    </source>
</evidence>
<feature type="chain" id="PRO_5038976247" description="Probable periplasmic serine endoprotease DegP-like" evidence="16">
    <location>
        <begin position="33"/>
        <end position="509"/>
    </location>
</feature>
<evidence type="ECO:0000256" key="10">
    <source>
        <dbReference type="ARBA" id="ARBA00022801"/>
    </source>
</evidence>
<dbReference type="AlphaFoldDB" id="A0A939J324"/>
<keyword evidence="6" id="KW-0645">Protease</keyword>
<dbReference type="EC" id="3.4.21.107" evidence="4"/>
<evidence type="ECO:0000256" key="5">
    <source>
        <dbReference type="ARBA" id="ARBA00013958"/>
    </source>
</evidence>
<name>A0A939J324_9HYPH</name>
<reference evidence="18" key="1">
    <citation type="submission" date="2020-12" db="EMBL/GenBank/DDBJ databases">
        <title>Oil enriched cultivation method for isolating marine PHA-producing bacteria.</title>
        <authorList>
            <person name="Zheng W."/>
            <person name="Yu S."/>
            <person name="Huang Y."/>
        </authorList>
    </citation>
    <scope>NUCLEOTIDE SEQUENCE</scope>
    <source>
        <strain evidence="18">SY-2-12</strain>
    </source>
</reference>
<dbReference type="Pfam" id="PF13365">
    <property type="entry name" value="Trypsin_2"/>
    <property type="match status" value="1"/>
</dbReference>
<evidence type="ECO:0000256" key="6">
    <source>
        <dbReference type="ARBA" id="ARBA00022670"/>
    </source>
</evidence>
<protein>
    <recommendedName>
        <fullName evidence="5">Probable periplasmic serine endoprotease DegP-like</fullName>
        <ecNumber evidence="4">3.4.21.107</ecNumber>
    </recommendedName>
    <alternativeName>
        <fullName evidence="13">Protease Do</fullName>
    </alternativeName>
</protein>